<proteinExistence type="predicted"/>
<protein>
    <submittedName>
        <fullName evidence="1">Uncharacterized protein</fullName>
    </submittedName>
</protein>
<name>J9D0E8_9ZZZZ</name>
<accession>J9D0E8</accession>
<evidence type="ECO:0000313" key="1">
    <source>
        <dbReference type="EMBL" id="EJX06021.1"/>
    </source>
</evidence>
<sequence length="41" mass="4650">MLGILYTLLSMLLGMEISRGILAEDQKKQKNTGNLLWVFLP</sequence>
<dbReference type="EMBL" id="AMCI01001289">
    <property type="protein sequence ID" value="EJX06021.1"/>
    <property type="molecule type" value="Genomic_DNA"/>
</dbReference>
<dbReference type="AlphaFoldDB" id="J9D0E8"/>
<comment type="caution">
    <text evidence="1">The sequence shown here is derived from an EMBL/GenBank/DDBJ whole genome shotgun (WGS) entry which is preliminary data.</text>
</comment>
<feature type="non-terminal residue" evidence="1">
    <location>
        <position position="41"/>
    </location>
</feature>
<organism evidence="1">
    <name type="scientific">gut metagenome</name>
    <dbReference type="NCBI Taxonomy" id="749906"/>
    <lineage>
        <taxon>unclassified sequences</taxon>
        <taxon>metagenomes</taxon>
        <taxon>organismal metagenomes</taxon>
    </lineage>
</organism>
<gene>
    <name evidence="1" type="ORF">EVA_05870</name>
</gene>
<reference evidence="1" key="1">
    <citation type="journal article" date="2012" name="PLoS ONE">
        <title>Gene sets for utilization of primary and secondary nutrition supplies in the distal gut of endangered iberian lynx.</title>
        <authorList>
            <person name="Alcaide M."/>
            <person name="Messina E."/>
            <person name="Richter M."/>
            <person name="Bargiela R."/>
            <person name="Peplies J."/>
            <person name="Huws S.A."/>
            <person name="Newbold C.J."/>
            <person name="Golyshin P.N."/>
            <person name="Simon M.A."/>
            <person name="Lopez G."/>
            <person name="Yakimov M.M."/>
            <person name="Ferrer M."/>
        </authorList>
    </citation>
    <scope>NUCLEOTIDE SEQUENCE</scope>
</reference>